<organism evidence="2 3">
    <name type="scientific">Panicum virgatum</name>
    <name type="common">Blackwell switchgrass</name>
    <dbReference type="NCBI Taxonomy" id="38727"/>
    <lineage>
        <taxon>Eukaryota</taxon>
        <taxon>Viridiplantae</taxon>
        <taxon>Streptophyta</taxon>
        <taxon>Embryophyta</taxon>
        <taxon>Tracheophyta</taxon>
        <taxon>Spermatophyta</taxon>
        <taxon>Magnoliopsida</taxon>
        <taxon>Liliopsida</taxon>
        <taxon>Poales</taxon>
        <taxon>Poaceae</taxon>
        <taxon>PACMAD clade</taxon>
        <taxon>Panicoideae</taxon>
        <taxon>Panicodae</taxon>
        <taxon>Paniceae</taxon>
        <taxon>Panicinae</taxon>
        <taxon>Panicum</taxon>
        <taxon>Panicum sect. Hiantes</taxon>
    </lineage>
</organism>
<sequence length="123" mass="13675">MPIRREKKDLHHMALPSLLRGILIYLTQPWPTGKGVHHEGEERGGEDDYSPEEAHPVIPITGPTPAIASSGHPHHRPHSSHRFSSPWRMLPCVDASPAVIEVGTRCGLPMLCTPLPWRSHLVI</sequence>
<proteinExistence type="predicted"/>
<protein>
    <submittedName>
        <fullName evidence="2">Uncharacterized protein</fullName>
    </submittedName>
</protein>
<dbReference type="AlphaFoldDB" id="A0A8T0MRA0"/>
<evidence type="ECO:0000313" key="3">
    <source>
        <dbReference type="Proteomes" id="UP000823388"/>
    </source>
</evidence>
<evidence type="ECO:0000313" key="2">
    <source>
        <dbReference type="EMBL" id="KAG2539013.1"/>
    </source>
</evidence>
<evidence type="ECO:0000256" key="1">
    <source>
        <dbReference type="SAM" id="MobiDB-lite"/>
    </source>
</evidence>
<comment type="caution">
    <text evidence="2">The sequence shown here is derived from an EMBL/GenBank/DDBJ whole genome shotgun (WGS) entry which is preliminary data.</text>
</comment>
<dbReference type="Proteomes" id="UP000823388">
    <property type="component" value="Chromosome 9N"/>
</dbReference>
<name>A0A8T0MRA0_PANVG</name>
<dbReference type="EMBL" id="CM029054">
    <property type="protein sequence ID" value="KAG2539013.1"/>
    <property type="molecule type" value="Genomic_DNA"/>
</dbReference>
<feature type="compositionally biased region" description="Basic residues" evidence="1">
    <location>
        <begin position="72"/>
        <end position="81"/>
    </location>
</feature>
<reference evidence="2" key="1">
    <citation type="submission" date="2020-05" db="EMBL/GenBank/DDBJ databases">
        <title>WGS assembly of Panicum virgatum.</title>
        <authorList>
            <person name="Lovell J.T."/>
            <person name="Jenkins J."/>
            <person name="Shu S."/>
            <person name="Juenger T.E."/>
            <person name="Schmutz J."/>
        </authorList>
    </citation>
    <scope>NUCLEOTIDE SEQUENCE</scope>
    <source>
        <strain evidence="2">AP13</strain>
    </source>
</reference>
<accession>A0A8T0MRA0</accession>
<feature type="region of interest" description="Disordered" evidence="1">
    <location>
        <begin position="33"/>
        <end position="84"/>
    </location>
</feature>
<keyword evidence="3" id="KW-1185">Reference proteome</keyword>
<gene>
    <name evidence="2" type="ORF">PVAP13_9NG376614</name>
</gene>